<accession>C6XNN7</accession>
<dbReference type="eggNOG" id="COG1733">
    <property type="taxonomic scope" value="Bacteria"/>
</dbReference>
<evidence type="ECO:0000313" key="5">
    <source>
        <dbReference type="EMBL" id="ACT58290.1"/>
    </source>
</evidence>
<name>C6XNN7_HIRBI</name>
<keyword evidence="3" id="KW-0804">Transcription</keyword>
<dbReference type="HOGENOM" id="CLU_111585_5_2_5"/>
<evidence type="ECO:0000259" key="4">
    <source>
        <dbReference type="PROSITE" id="PS51118"/>
    </source>
</evidence>
<dbReference type="EMBL" id="CP001678">
    <property type="protein sequence ID" value="ACT58290.1"/>
    <property type="molecule type" value="Genomic_DNA"/>
</dbReference>
<dbReference type="AlphaFoldDB" id="C6XNN7"/>
<proteinExistence type="predicted"/>
<dbReference type="RefSeq" id="WP_015826440.1">
    <property type="nucleotide sequence ID" value="NC_012982.1"/>
</dbReference>
<dbReference type="PROSITE" id="PS51118">
    <property type="entry name" value="HTH_HXLR"/>
    <property type="match status" value="1"/>
</dbReference>
<dbReference type="GO" id="GO:0003677">
    <property type="term" value="F:DNA binding"/>
    <property type="evidence" value="ECO:0007669"/>
    <property type="project" value="UniProtKB-KW"/>
</dbReference>
<dbReference type="InterPro" id="IPR002577">
    <property type="entry name" value="HTH_HxlR"/>
</dbReference>
<dbReference type="PANTHER" id="PTHR33204">
    <property type="entry name" value="TRANSCRIPTIONAL REGULATOR, MARR FAMILY"/>
    <property type="match status" value="1"/>
</dbReference>
<dbReference type="SUPFAM" id="SSF46785">
    <property type="entry name" value="Winged helix' DNA-binding domain"/>
    <property type="match status" value="1"/>
</dbReference>
<evidence type="ECO:0000256" key="3">
    <source>
        <dbReference type="ARBA" id="ARBA00023163"/>
    </source>
</evidence>
<evidence type="ECO:0000256" key="1">
    <source>
        <dbReference type="ARBA" id="ARBA00023015"/>
    </source>
</evidence>
<reference evidence="6" key="1">
    <citation type="journal article" date="2011" name="J. Bacteriol.">
        <title>Genome sequences of eight morphologically diverse alphaproteobacteria.</title>
        <authorList>
            <consortium name="US DOE Joint Genome Institute"/>
            <person name="Brown P.J."/>
            <person name="Kysela D.T."/>
            <person name="Buechlein A."/>
            <person name="Hemmerich C."/>
            <person name="Brun Y.V."/>
        </authorList>
    </citation>
    <scope>NUCLEOTIDE SEQUENCE [LARGE SCALE GENOMIC DNA]</scope>
    <source>
        <strain evidence="6">ATCC 49814 / DSM 5838 / IFAM 1418</strain>
    </source>
</reference>
<dbReference type="Pfam" id="PF01638">
    <property type="entry name" value="HxlR"/>
    <property type="match status" value="1"/>
</dbReference>
<dbReference type="InterPro" id="IPR036388">
    <property type="entry name" value="WH-like_DNA-bd_sf"/>
</dbReference>
<evidence type="ECO:0000256" key="2">
    <source>
        <dbReference type="ARBA" id="ARBA00023125"/>
    </source>
</evidence>
<organism evidence="5 6">
    <name type="scientific">Hirschia baltica (strain ATCC 49814 / DSM 5838 / IFAM 1418)</name>
    <dbReference type="NCBI Taxonomy" id="582402"/>
    <lineage>
        <taxon>Bacteria</taxon>
        <taxon>Pseudomonadati</taxon>
        <taxon>Pseudomonadota</taxon>
        <taxon>Alphaproteobacteria</taxon>
        <taxon>Hyphomonadales</taxon>
        <taxon>Hyphomonadaceae</taxon>
        <taxon>Hirschia</taxon>
    </lineage>
</organism>
<keyword evidence="1" id="KW-0805">Transcription regulation</keyword>
<evidence type="ECO:0000313" key="6">
    <source>
        <dbReference type="Proteomes" id="UP000002745"/>
    </source>
</evidence>
<keyword evidence="6" id="KW-1185">Reference proteome</keyword>
<protein>
    <submittedName>
        <fullName evidence="5">Transcriptional regulator, HxlR family</fullName>
    </submittedName>
</protein>
<sequence length="128" mass="14492">MAERKKAKEPRKIISEPCSVELSMRILGGKWTGSILYHLKDEPVRFNDLSRGLVGASKKILTERLRHLESHQLIERRILPTSPIGVEYAITPIGQAAIEGLEVLKTWSENLPEPIKTMCRDNLIGHQN</sequence>
<keyword evidence="2" id="KW-0238">DNA-binding</keyword>
<dbReference type="Gene3D" id="1.10.10.10">
    <property type="entry name" value="Winged helix-like DNA-binding domain superfamily/Winged helix DNA-binding domain"/>
    <property type="match status" value="1"/>
</dbReference>
<gene>
    <name evidence="5" type="ordered locus">Hbal_0588</name>
</gene>
<dbReference type="KEGG" id="hba:Hbal_0588"/>
<feature type="domain" description="HTH hxlR-type" evidence="4">
    <location>
        <begin position="18"/>
        <end position="116"/>
    </location>
</feature>
<dbReference type="Proteomes" id="UP000002745">
    <property type="component" value="Chromosome"/>
</dbReference>
<dbReference type="STRING" id="582402.Hbal_0588"/>
<dbReference type="OrthoDB" id="9800350at2"/>
<dbReference type="InterPro" id="IPR036390">
    <property type="entry name" value="WH_DNA-bd_sf"/>
</dbReference>